<dbReference type="PANTHER" id="PTHR43619:SF2">
    <property type="entry name" value="S-ADENOSYL-L-METHIONINE-DEPENDENT METHYLTRANSFERASES SUPERFAMILY PROTEIN"/>
    <property type="match status" value="1"/>
</dbReference>
<keyword evidence="5 6" id="KW-0949">S-adenosyl-L-methionine</keyword>
<dbReference type="Gene3D" id="3.40.50.150">
    <property type="entry name" value="Vaccinia Virus protein VP39"/>
    <property type="match status" value="1"/>
</dbReference>
<evidence type="ECO:0000256" key="6">
    <source>
        <dbReference type="RuleBase" id="RU362030"/>
    </source>
</evidence>
<keyword evidence="3 6" id="KW-0489">Methyltransferase</keyword>
<dbReference type="SUPFAM" id="SSF53335">
    <property type="entry name" value="S-adenosyl-L-methionine-dependent methyltransferases"/>
    <property type="match status" value="1"/>
</dbReference>
<dbReference type="Pfam" id="PF04072">
    <property type="entry name" value="LCM"/>
    <property type="match status" value="1"/>
</dbReference>
<keyword evidence="8" id="KW-1185">Reference proteome</keyword>
<dbReference type="Proteomes" id="UP000602198">
    <property type="component" value="Unassembled WGS sequence"/>
</dbReference>
<dbReference type="RefSeq" id="WP_201949107.1">
    <property type="nucleotide sequence ID" value="NZ_JAERRJ010000007.1"/>
</dbReference>
<proteinExistence type="inferred from homology"/>
<dbReference type="NCBIfam" id="TIGR00027">
    <property type="entry name" value="mthyl_TIGR00027"/>
    <property type="match status" value="1"/>
</dbReference>
<evidence type="ECO:0000313" key="7">
    <source>
        <dbReference type="EMBL" id="MBL1076523.1"/>
    </source>
</evidence>
<dbReference type="InterPro" id="IPR029063">
    <property type="entry name" value="SAM-dependent_MTases_sf"/>
</dbReference>
<reference evidence="7 8" key="1">
    <citation type="submission" date="2021-01" db="EMBL/GenBank/DDBJ databases">
        <title>WGS of actinomycetes isolated from Thailand.</title>
        <authorList>
            <person name="Thawai C."/>
        </authorList>
    </citation>
    <scope>NUCLEOTIDE SEQUENCE [LARGE SCALE GENOMIC DNA]</scope>
    <source>
        <strain evidence="7 8">LPG 2</strain>
    </source>
</reference>
<dbReference type="InterPro" id="IPR007213">
    <property type="entry name" value="Ppm1/Ppm2/Tcmp"/>
</dbReference>
<comment type="similarity">
    <text evidence="2 6">Belongs to the UPF0677 family.</text>
</comment>
<dbReference type="PANTHER" id="PTHR43619">
    <property type="entry name" value="S-ADENOSYL-L-METHIONINE-DEPENDENT METHYLTRANSFERASE YKTD-RELATED"/>
    <property type="match status" value="1"/>
</dbReference>
<comment type="caution">
    <text evidence="7">The sequence shown here is derived from an EMBL/GenBank/DDBJ whole genome shotgun (WGS) entry which is preliminary data.</text>
</comment>
<evidence type="ECO:0000256" key="3">
    <source>
        <dbReference type="ARBA" id="ARBA00022603"/>
    </source>
</evidence>
<dbReference type="EMBL" id="JAERRJ010000007">
    <property type="protein sequence ID" value="MBL1076523.1"/>
    <property type="molecule type" value="Genomic_DNA"/>
</dbReference>
<gene>
    <name evidence="7" type="ORF">JK358_19175</name>
</gene>
<evidence type="ECO:0000256" key="2">
    <source>
        <dbReference type="ARBA" id="ARBA00008138"/>
    </source>
</evidence>
<dbReference type="GO" id="GO:0032259">
    <property type="term" value="P:methylation"/>
    <property type="evidence" value="ECO:0007669"/>
    <property type="project" value="UniProtKB-KW"/>
</dbReference>
<dbReference type="EC" id="2.1.1.-" evidence="6"/>
<sequence length="289" mass="31485">MTERRASRTAILVCQGRAAADGRLAAGRFADPLAVELLTEDERGIVGLVRARTKPKGFADAVEYELLTATAEVMAARTVVIDDALREKGNQQLVILGAGLDARAWRMPELASVEVFEVDQPASQGEKRERMGERQPLAAVRYVPVDFEHDSLGTRLGEADHDETVPTTWIWEGVVMYLTPEQVAATLGEIAKHSAPGSRLILTYQTPSRLAGLGRKAASLILARSGRNPMAHEPTRSQWTPEPMRNLLNEYGFGVISDVDQLTAAQEIGIEGANKPALRAGRVVVADRR</sequence>
<evidence type="ECO:0000256" key="5">
    <source>
        <dbReference type="ARBA" id="ARBA00022691"/>
    </source>
</evidence>
<dbReference type="InterPro" id="IPR011610">
    <property type="entry name" value="SAM_mthyl_Trfase_ML2640-like"/>
</dbReference>
<name>A0ABS1MBG1_9NOCA</name>
<keyword evidence="4" id="KW-0808">Transferase</keyword>
<evidence type="ECO:0000313" key="8">
    <source>
        <dbReference type="Proteomes" id="UP000602198"/>
    </source>
</evidence>
<comment type="function">
    <text evidence="1 6">Exhibits S-adenosyl-L-methionine-dependent methyltransferase activity.</text>
</comment>
<dbReference type="GO" id="GO:0008168">
    <property type="term" value="F:methyltransferase activity"/>
    <property type="evidence" value="ECO:0007669"/>
    <property type="project" value="UniProtKB-KW"/>
</dbReference>
<protein>
    <recommendedName>
        <fullName evidence="6">S-adenosyl-L-methionine-dependent methyltransferase</fullName>
        <ecNumber evidence="6">2.1.1.-</ecNumber>
    </recommendedName>
</protein>
<evidence type="ECO:0000256" key="1">
    <source>
        <dbReference type="ARBA" id="ARBA00003907"/>
    </source>
</evidence>
<accession>A0ABS1MBG1</accession>
<evidence type="ECO:0000256" key="4">
    <source>
        <dbReference type="ARBA" id="ARBA00022679"/>
    </source>
</evidence>
<organism evidence="7 8">
    <name type="scientific">Nocardia acididurans</name>
    <dbReference type="NCBI Taxonomy" id="2802282"/>
    <lineage>
        <taxon>Bacteria</taxon>
        <taxon>Bacillati</taxon>
        <taxon>Actinomycetota</taxon>
        <taxon>Actinomycetes</taxon>
        <taxon>Mycobacteriales</taxon>
        <taxon>Nocardiaceae</taxon>
        <taxon>Nocardia</taxon>
    </lineage>
</organism>